<feature type="compositionally biased region" description="Polar residues" evidence="1">
    <location>
        <begin position="670"/>
        <end position="679"/>
    </location>
</feature>
<feature type="region of interest" description="Disordered" evidence="1">
    <location>
        <begin position="506"/>
        <end position="553"/>
    </location>
</feature>
<dbReference type="AlphaFoldDB" id="A0AAD9STT6"/>
<name>A0AAD9STT6_9HELO</name>
<gene>
    <name evidence="2" type="ORF">QTJ16_007140</name>
</gene>
<accession>A0AAD9STT6</accession>
<feature type="compositionally biased region" description="Polar residues" evidence="1">
    <location>
        <begin position="640"/>
        <end position="654"/>
    </location>
</feature>
<keyword evidence="3" id="KW-1185">Reference proteome</keyword>
<evidence type="ECO:0000313" key="2">
    <source>
        <dbReference type="EMBL" id="KAK2623586.1"/>
    </source>
</evidence>
<feature type="compositionally biased region" description="Low complexity" evidence="1">
    <location>
        <begin position="542"/>
        <end position="553"/>
    </location>
</feature>
<evidence type="ECO:0000313" key="3">
    <source>
        <dbReference type="Proteomes" id="UP001285354"/>
    </source>
</evidence>
<feature type="compositionally biased region" description="Polar residues" evidence="1">
    <location>
        <begin position="700"/>
        <end position="721"/>
    </location>
</feature>
<proteinExistence type="predicted"/>
<protein>
    <submittedName>
        <fullName evidence="2">Uncharacterized protein</fullName>
    </submittedName>
</protein>
<reference evidence="2" key="1">
    <citation type="submission" date="2023-06" db="EMBL/GenBank/DDBJ databases">
        <title>Draft genome of Marssonina rosae.</title>
        <authorList>
            <person name="Cheng Q."/>
        </authorList>
    </citation>
    <scope>NUCLEOTIDE SEQUENCE</scope>
    <source>
        <strain evidence="2">R4</strain>
    </source>
</reference>
<dbReference type="EMBL" id="JAUBYV010000013">
    <property type="protein sequence ID" value="KAK2623586.1"/>
    <property type="molecule type" value="Genomic_DNA"/>
</dbReference>
<feature type="region of interest" description="Disordered" evidence="1">
    <location>
        <begin position="564"/>
        <end position="583"/>
    </location>
</feature>
<sequence length="740" mass="82072">MSLRRSVIGSLRSVSPFVNRNDDQIDSVHRASPAISVLSTFSNPPVRYATPSMLRRATTTSPTSESGFSSTTPVIRLEEVAHPRPPSFDRGVDLIAMVSGLDITKDRMFDRHVSRHNLNAAHPLFKMPSDIKRRIYGFCFLDEARKLTLSPSFATRAVFPEDYFACPWDVLDPVWGGLEAFSVLRLELLVYFWTHYHFHVTLNEFSGPIFSPLSHVWILRYLDKIQHLTMEVDFTRFGCSQLKDAKKFGYNMEKTRIVLATMIAGLSARPVGSTIAQLHLMCRRYDGCRLSEDGGVERADERFCPDDVLEVCDSLMALRGIVIECRLSGFTLEYSEYVLNTLFGNGKSWLDYVTPADDAWPFAASKTPTMSEPPTPATLVSMDFSLKLRPSTSTRSFTEEIEDEMTKYASSLDSESNYVLSGSHGLSAAVQPEGRESDVAASKIVLSTSYDAAVTATLGDGESGADEDKERSSPALVCEMTVTQHAVSQDTGLTRYCRKYYVKNPAENNAGNVSPDRSPALSSTPRFAPTPFQDQKYHQEETPTSTIPTSTTPRFLPTAFQDQRAESVAQTPSSTPSIATPFLDPKHAEELVVTPQRNSISDLALQDEKPGGVEAAIIPAVSPTPRFLPTPFQDQKHLKTQVSSSSLRPQTPTSKPCIPRASTDRPLTPRTPNKMNALNEQDPAFVRTLEAMRSLDGTLRRSTMIASPKRSPSNASEQTPAPSKRRYLSFVYRLRGLSDT</sequence>
<dbReference type="Proteomes" id="UP001285354">
    <property type="component" value="Unassembled WGS sequence"/>
</dbReference>
<organism evidence="2 3">
    <name type="scientific">Diplocarpon rosae</name>
    <dbReference type="NCBI Taxonomy" id="946125"/>
    <lineage>
        <taxon>Eukaryota</taxon>
        <taxon>Fungi</taxon>
        <taxon>Dikarya</taxon>
        <taxon>Ascomycota</taxon>
        <taxon>Pezizomycotina</taxon>
        <taxon>Leotiomycetes</taxon>
        <taxon>Helotiales</taxon>
        <taxon>Drepanopezizaceae</taxon>
        <taxon>Diplocarpon</taxon>
    </lineage>
</organism>
<feature type="region of interest" description="Disordered" evidence="1">
    <location>
        <begin position="696"/>
        <end position="727"/>
    </location>
</feature>
<feature type="compositionally biased region" description="Polar residues" evidence="1">
    <location>
        <begin position="568"/>
        <end position="578"/>
    </location>
</feature>
<evidence type="ECO:0000256" key="1">
    <source>
        <dbReference type="SAM" id="MobiDB-lite"/>
    </source>
</evidence>
<comment type="caution">
    <text evidence="2">The sequence shown here is derived from an EMBL/GenBank/DDBJ whole genome shotgun (WGS) entry which is preliminary data.</text>
</comment>
<feature type="region of interest" description="Disordered" evidence="1">
    <location>
        <begin position="636"/>
        <end position="683"/>
    </location>
</feature>